<sequence>MTTARNTSACPVLTGPNNFQIWKLWIISKLRQEKVLRVVTGEELNWNGPLATNGYKKTAPGHRHPYRNPGVLKPSQAPPYKLCTQMLEDQSNQLPGKVFGTGLSL</sequence>
<name>F8QKE9_SERL3</name>
<organism evidence="2">
    <name type="scientific">Serpula lacrymans var. lacrymans (strain S7.3)</name>
    <name type="common">Dry rot fungus</name>
    <dbReference type="NCBI Taxonomy" id="936435"/>
    <lineage>
        <taxon>Eukaryota</taxon>
        <taxon>Fungi</taxon>
        <taxon>Dikarya</taxon>
        <taxon>Basidiomycota</taxon>
        <taxon>Agaricomycotina</taxon>
        <taxon>Agaricomycetes</taxon>
        <taxon>Agaricomycetidae</taxon>
        <taxon>Boletales</taxon>
        <taxon>Coniophorineae</taxon>
        <taxon>Serpulaceae</taxon>
        <taxon>Serpula</taxon>
    </lineage>
</organism>
<dbReference type="InParanoid" id="F8QKE9"/>
<gene>
    <name evidence="1" type="ORF">SERLA73DRAFT_80879</name>
</gene>
<proteinExistence type="predicted"/>
<dbReference type="EMBL" id="GL946118">
    <property type="protein sequence ID" value="EGN91221.1"/>
    <property type="molecule type" value="Genomic_DNA"/>
</dbReference>
<evidence type="ECO:0000313" key="2">
    <source>
        <dbReference type="Proteomes" id="UP000008063"/>
    </source>
</evidence>
<dbReference type="Proteomes" id="UP000008063">
    <property type="component" value="Unassembled WGS sequence"/>
</dbReference>
<keyword evidence="2" id="KW-1185">Reference proteome</keyword>
<reference evidence="2" key="1">
    <citation type="journal article" date="2011" name="Science">
        <title>The plant cell wall-decomposing machinery underlies the functional diversity of forest fungi.</title>
        <authorList>
            <person name="Eastwood D.C."/>
            <person name="Floudas D."/>
            <person name="Binder M."/>
            <person name="Majcherczyk A."/>
            <person name="Schneider P."/>
            <person name="Aerts A."/>
            <person name="Asiegbu F.O."/>
            <person name="Baker S.E."/>
            <person name="Barry K."/>
            <person name="Bendiksby M."/>
            <person name="Blumentritt M."/>
            <person name="Coutinho P.M."/>
            <person name="Cullen D."/>
            <person name="de Vries R.P."/>
            <person name="Gathman A."/>
            <person name="Goodell B."/>
            <person name="Henrissat B."/>
            <person name="Ihrmark K."/>
            <person name="Kauserud H."/>
            <person name="Kohler A."/>
            <person name="LaButti K."/>
            <person name="Lapidus A."/>
            <person name="Lavin J.L."/>
            <person name="Lee Y.-H."/>
            <person name="Lindquist E."/>
            <person name="Lilly W."/>
            <person name="Lucas S."/>
            <person name="Morin E."/>
            <person name="Murat C."/>
            <person name="Oguiza J.A."/>
            <person name="Park J."/>
            <person name="Pisabarro A.G."/>
            <person name="Riley R."/>
            <person name="Rosling A."/>
            <person name="Salamov A."/>
            <person name="Schmidt O."/>
            <person name="Schmutz J."/>
            <person name="Skrede I."/>
            <person name="Stenlid J."/>
            <person name="Wiebenga A."/>
            <person name="Xie X."/>
            <person name="Kuees U."/>
            <person name="Hibbett D.S."/>
            <person name="Hoffmeister D."/>
            <person name="Hoegberg N."/>
            <person name="Martin F."/>
            <person name="Grigoriev I.V."/>
            <person name="Watkinson S.C."/>
        </authorList>
    </citation>
    <scope>NUCLEOTIDE SEQUENCE [LARGE SCALE GENOMIC DNA]</scope>
    <source>
        <strain evidence="2">strain S7.3</strain>
    </source>
</reference>
<evidence type="ECO:0000313" key="1">
    <source>
        <dbReference type="EMBL" id="EGN91221.1"/>
    </source>
</evidence>
<dbReference type="HOGENOM" id="CLU_2238246_0_0_1"/>
<protein>
    <submittedName>
        <fullName evidence="1">Uncharacterized protein</fullName>
    </submittedName>
</protein>
<dbReference type="AlphaFoldDB" id="F8QKE9"/>
<accession>F8QKE9</accession>